<proteinExistence type="inferred from homology"/>
<dbReference type="AlphaFoldDB" id="B1Y4H4"/>
<dbReference type="EMBL" id="CP001013">
    <property type="protein sequence ID" value="ACB33413.1"/>
    <property type="molecule type" value="Genomic_DNA"/>
</dbReference>
<reference evidence="5 6" key="1">
    <citation type="submission" date="2008-03" db="EMBL/GenBank/DDBJ databases">
        <title>Complete sequence of Leptothrix cholodnii SP-6.</title>
        <authorList>
            <consortium name="US DOE Joint Genome Institute"/>
            <person name="Copeland A."/>
            <person name="Lucas S."/>
            <person name="Lapidus A."/>
            <person name="Glavina del Rio T."/>
            <person name="Dalin E."/>
            <person name="Tice H."/>
            <person name="Bruce D."/>
            <person name="Goodwin L."/>
            <person name="Pitluck S."/>
            <person name="Chertkov O."/>
            <person name="Brettin T."/>
            <person name="Detter J.C."/>
            <person name="Han C."/>
            <person name="Kuske C.R."/>
            <person name="Schmutz J."/>
            <person name="Larimer F."/>
            <person name="Land M."/>
            <person name="Hauser L."/>
            <person name="Kyrpides N."/>
            <person name="Lykidis A."/>
            <person name="Emerson D."/>
            <person name="Richardson P."/>
        </authorList>
    </citation>
    <scope>NUCLEOTIDE SEQUENCE [LARGE SCALE GENOMIC DNA]</scope>
    <source>
        <strain evidence="6">ATCC 51168 / LMG 8142 / SP-6</strain>
    </source>
</reference>
<evidence type="ECO:0000259" key="4">
    <source>
        <dbReference type="Pfam" id="PF01648"/>
    </source>
</evidence>
<keyword evidence="6" id="KW-1185">Reference proteome</keyword>
<evidence type="ECO:0000256" key="1">
    <source>
        <dbReference type="ARBA" id="ARBA00010990"/>
    </source>
</evidence>
<dbReference type="PANTHER" id="PTHR12215">
    <property type="entry name" value="PHOSPHOPANTETHEINE TRANSFERASE"/>
    <property type="match status" value="1"/>
</dbReference>
<dbReference type="GO" id="GO:0008897">
    <property type="term" value="F:holo-[acyl-carrier-protein] synthase activity"/>
    <property type="evidence" value="ECO:0007669"/>
    <property type="project" value="InterPro"/>
</dbReference>
<keyword evidence="2 5" id="KW-0808">Transferase</keyword>
<feature type="compositionally biased region" description="Low complexity" evidence="3">
    <location>
        <begin position="23"/>
        <end position="32"/>
    </location>
</feature>
<organism evidence="5 6">
    <name type="scientific">Leptothrix cholodnii (strain ATCC 51168 / LMG 8142 / SP-6)</name>
    <name type="common">Leptothrix discophora (strain SP-6)</name>
    <dbReference type="NCBI Taxonomy" id="395495"/>
    <lineage>
        <taxon>Bacteria</taxon>
        <taxon>Pseudomonadati</taxon>
        <taxon>Pseudomonadota</taxon>
        <taxon>Betaproteobacteria</taxon>
        <taxon>Burkholderiales</taxon>
        <taxon>Sphaerotilaceae</taxon>
        <taxon>Leptothrix</taxon>
    </lineage>
</organism>
<dbReference type="Proteomes" id="UP000001693">
    <property type="component" value="Chromosome"/>
</dbReference>
<accession>B1Y4H4</accession>
<dbReference type="GO" id="GO:0019878">
    <property type="term" value="P:lysine biosynthetic process via aminoadipic acid"/>
    <property type="evidence" value="ECO:0007669"/>
    <property type="project" value="TreeGrafter"/>
</dbReference>
<dbReference type="InterPro" id="IPR050559">
    <property type="entry name" value="P-Pant_transferase_sf"/>
</dbReference>
<dbReference type="OrthoDB" id="9808281at2"/>
<dbReference type="eggNOG" id="COG2091">
    <property type="taxonomic scope" value="Bacteria"/>
</dbReference>
<dbReference type="GO" id="GO:0005829">
    <property type="term" value="C:cytosol"/>
    <property type="evidence" value="ECO:0007669"/>
    <property type="project" value="TreeGrafter"/>
</dbReference>
<gene>
    <name evidence="5" type="ordered locus">Lcho_1144</name>
</gene>
<dbReference type="RefSeq" id="WP_012346175.1">
    <property type="nucleotide sequence ID" value="NC_010524.1"/>
</dbReference>
<evidence type="ECO:0000313" key="5">
    <source>
        <dbReference type="EMBL" id="ACB33413.1"/>
    </source>
</evidence>
<dbReference type="PANTHER" id="PTHR12215:SF10">
    <property type="entry name" value="L-AMINOADIPATE-SEMIALDEHYDE DEHYDROGENASE-PHOSPHOPANTETHEINYL TRANSFERASE"/>
    <property type="match status" value="1"/>
</dbReference>
<protein>
    <submittedName>
        <fullName evidence="5">4'-phosphopantetheinyl transferase</fullName>
    </submittedName>
</protein>
<sequence length="268" mass="29252">MNPFSGYPGDSTECGTEDSPVQAVGRPLPPAGAAARTIPRLDVWRLRLDAKASLNADLALLDEAEVRRAADLLFPQERRQFVMGRAFVRRVLAHYTGRPPRAIPISTGRNGKPALSHTEGGIGFNLSRSRSGYLLGVIEGLELGVDLEERHHVLDRNQLARAYFARQEFNVLQTRIHGVRDDLFLRIWTRKEAVLKAAGAGLSEAPNRFEVDADLPVQTIRYGSAGKGEQASYCIVDLSDESGIAAVAVRGHDGPLTVREHALDELGA</sequence>
<feature type="domain" description="4'-phosphopantetheinyl transferase" evidence="4">
    <location>
        <begin position="143"/>
        <end position="214"/>
    </location>
</feature>
<feature type="region of interest" description="Disordered" evidence="3">
    <location>
        <begin position="1"/>
        <end position="32"/>
    </location>
</feature>
<name>B1Y4H4_LEPCP</name>
<evidence type="ECO:0000313" key="6">
    <source>
        <dbReference type="Proteomes" id="UP000001693"/>
    </source>
</evidence>
<evidence type="ECO:0000256" key="3">
    <source>
        <dbReference type="SAM" id="MobiDB-lite"/>
    </source>
</evidence>
<comment type="similarity">
    <text evidence="1">Belongs to the P-Pant transferase superfamily. Gsp/Sfp/HetI/AcpT family.</text>
</comment>
<dbReference type="HOGENOM" id="CLU_057011_2_3_4"/>
<dbReference type="GO" id="GO:0000287">
    <property type="term" value="F:magnesium ion binding"/>
    <property type="evidence" value="ECO:0007669"/>
    <property type="project" value="InterPro"/>
</dbReference>
<evidence type="ECO:0000256" key="2">
    <source>
        <dbReference type="ARBA" id="ARBA00022679"/>
    </source>
</evidence>
<dbReference type="STRING" id="395495.Lcho_1144"/>
<dbReference type="InterPro" id="IPR008278">
    <property type="entry name" value="4-PPantetheinyl_Trfase_dom"/>
</dbReference>
<dbReference type="Pfam" id="PF01648">
    <property type="entry name" value="ACPS"/>
    <property type="match status" value="1"/>
</dbReference>
<dbReference type="InterPro" id="IPR037143">
    <property type="entry name" value="4-PPantetheinyl_Trfase_dom_sf"/>
</dbReference>
<dbReference type="SUPFAM" id="SSF56214">
    <property type="entry name" value="4'-phosphopantetheinyl transferase"/>
    <property type="match status" value="2"/>
</dbReference>
<dbReference type="KEGG" id="lch:Lcho_1144"/>
<dbReference type="Gene3D" id="3.90.470.20">
    <property type="entry name" value="4'-phosphopantetheinyl transferase domain"/>
    <property type="match status" value="1"/>
</dbReference>